<protein>
    <submittedName>
        <fullName evidence="5">Diguanylate cyclase (GGDEF) domain-containing protein</fullName>
    </submittedName>
</protein>
<feature type="coiled-coil region" evidence="2">
    <location>
        <begin position="394"/>
        <end position="439"/>
    </location>
</feature>
<dbReference type="CDD" id="cd01948">
    <property type="entry name" value="EAL"/>
    <property type="match status" value="1"/>
</dbReference>
<organism evidence="5 6">
    <name type="scientific">Ferrimonas marina</name>
    <dbReference type="NCBI Taxonomy" id="299255"/>
    <lineage>
        <taxon>Bacteria</taxon>
        <taxon>Pseudomonadati</taxon>
        <taxon>Pseudomonadota</taxon>
        <taxon>Gammaproteobacteria</taxon>
        <taxon>Alteromonadales</taxon>
        <taxon>Ferrimonadaceae</taxon>
        <taxon>Ferrimonas</taxon>
    </lineage>
</organism>
<dbReference type="Proteomes" id="UP000184268">
    <property type="component" value="Unassembled WGS sequence"/>
</dbReference>
<evidence type="ECO:0000256" key="1">
    <source>
        <dbReference type="ARBA" id="ARBA00001946"/>
    </source>
</evidence>
<dbReference type="SUPFAM" id="SSF55073">
    <property type="entry name" value="Nucleotide cyclase"/>
    <property type="match status" value="1"/>
</dbReference>
<dbReference type="PROSITE" id="PS50887">
    <property type="entry name" value="GGDEF"/>
    <property type="match status" value="1"/>
</dbReference>
<dbReference type="InterPro" id="IPR043128">
    <property type="entry name" value="Rev_trsase/Diguanyl_cyclase"/>
</dbReference>
<dbReference type="InterPro" id="IPR029787">
    <property type="entry name" value="Nucleotide_cyclase"/>
</dbReference>
<dbReference type="PANTHER" id="PTHR44757">
    <property type="entry name" value="DIGUANYLATE CYCLASE DGCP"/>
    <property type="match status" value="1"/>
</dbReference>
<feature type="domain" description="GGDEF" evidence="4">
    <location>
        <begin position="475"/>
        <end position="609"/>
    </location>
</feature>
<dbReference type="RefSeq" id="WP_067659416.1">
    <property type="nucleotide sequence ID" value="NZ_FQXG01000006.1"/>
</dbReference>
<dbReference type="GO" id="GO:0003824">
    <property type="term" value="F:catalytic activity"/>
    <property type="evidence" value="ECO:0007669"/>
    <property type="project" value="UniProtKB-ARBA"/>
</dbReference>
<dbReference type="InterPro" id="IPR029016">
    <property type="entry name" value="GAF-like_dom_sf"/>
</dbReference>
<dbReference type="SMART" id="SM00267">
    <property type="entry name" value="GGDEF"/>
    <property type="match status" value="1"/>
</dbReference>
<dbReference type="STRING" id="299255.SAMN02745129_3721"/>
<dbReference type="FunFam" id="3.30.70.270:FF:000001">
    <property type="entry name" value="Diguanylate cyclase domain protein"/>
    <property type="match status" value="1"/>
</dbReference>
<dbReference type="OrthoDB" id="9804951at2"/>
<keyword evidence="6" id="KW-1185">Reference proteome</keyword>
<dbReference type="SUPFAM" id="SSF141868">
    <property type="entry name" value="EAL domain-like"/>
    <property type="match status" value="1"/>
</dbReference>
<evidence type="ECO:0000259" key="3">
    <source>
        <dbReference type="PROSITE" id="PS50883"/>
    </source>
</evidence>
<dbReference type="SUPFAM" id="SSF55781">
    <property type="entry name" value="GAF domain-like"/>
    <property type="match status" value="2"/>
</dbReference>
<dbReference type="SMART" id="SM00065">
    <property type="entry name" value="GAF"/>
    <property type="match status" value="2"/>
</dbReference>
<dbReference type="InterPro" id="IPR001633">
    <property type="entry name" value="EAL_dom"/>
</dbReference>
<dbReference type="Gene3D" id="3.30.450.40">
    <property type="match status" value="2"/>
</dbReference>
<dbReference type="Pfam" id="PF00990">
    <property type="entry name" value="GGDEF"/>
    <property type="match status" value="1"/>
</dbReference>
<reference evidence="5 6" key="1">
    <citation type="submission" date="2016-11" db="EMBL/GenBank/DDBJ databases">
        <authorList>
            <person name="Jaros S."/>
            <person name="Januszkiewicz K."/>
            <person name="Wedrychowicz H."/>
        </authorList>
    </citation>
    <scope>NUCLEOTIDE SEQUENCE [LARGE SCALE GENOMIC DNA]</scope>
    <source>
        <strain evidence="5 6">DSM 16917</strain>
    </source>
</reference>
<dbReference type="NCBIfam" id="TIGR00254">
    <property type="entry name" value="GGDEF"/>
    <property type="match status" value="1"/>
</dbReference>
<dbReference type="Pfam" id="PF01590">
    <property type="entry name" value="GAF"/>
    <property type="match status" value="1"/>
</dbReference>
<feature type="domain" description="EAL" evidence="3">
    <location>
        <begin position="618"/>
        <end position="872"/>
    </location>
</feature>
<evidence type="ECO:0000256" key="2">
    <source>
        <dbReference type="SAM" id="Coils"/>
    </source>
</evidence>
<proteinExistence type="predicted"/>
<dbReference type="AlphaFoldDB" id="A0A1M5XV32"/>
<dbReference type="Pfam" id="PF13185">
    <property type="entry name" value="GAF_2"/>
    <property type="match status" value="1"/>
</dbReference>
<dbReference type="Gene3D" id="3.30.70.270">
    <property type="match status" value="1"/>
</dbReference>
<keyword evidence="2" id="KW-0175">Coiled coil</keyword>
<dbReference type="SMART" id="SM00052">
    <property type="entry name" value="EAL"/>
    <property type="match status" value="1"/>
</dbReference>
<dbReference type="PANTHER" id="PTHR44757:SF2">
    <property type="entry name" value="BIOFILM ARCHITECTURE MAINTENANCE PROTEIN MBAA"/>
    <property type="match status" value="1"/>
</dbReference>
<name>A0A1M5XV32_9GAMM</name>
<evidence type="ECO:0000313" key="5">
    <source>
        <dbReference type="EMBL" id="SHI03616.1"/>
    </source>
</evidence>
<dbReference type="Gene3D" id="3.20.20.450">
    <property type="entry name" value="EAL domain"/>
    <property type="match status" value="1"/>
</dbReference>
<dbReference type="EMBL" id="FQXG01000006">
    <property type="protein sequence ID" value="SHI03616.1"/>
    <property type="molecule type" value="Genomic_DNA"/>
</dbReference>
<comment type="cofactor">
    <cofactor evidence="1">
        <name>Mg(2+)</name>
        <dbReference type="ChEBI" id="CHEBI:18420"/>
    </cofactor>
</comment>
<dbReference type="InterPro" id="IPR000160">
    <property type="entry name" value="GGDEF_dom"/>
</dbReference>
<accession>A0A1M5XV32</accession>
<dbReference type="InterPro" id="IPR003018">
    <property type="entry name" value="GAF"/>
</dbReference>
<sequence>MSPKSPTVAGTPPTRWQRHAQRLMRLAKRYRQGEHLQHLLLQISELAGSCRSMEQFYQSLVPLVKRVPAVENCYVILYDRLQDEYHCPFFLDQQDGDNPFQSCDQRQFRQGISHYLVRQNLPLRLDAEQIDALIEAGEVQQLGSRCEAWMGTPLRHQQEVMGLLAVQSYRRGSQFSVQDQEILNFVGQHLVATLNRLQQAEHTEITIERRTRELRLANQALHEEIRQRRRAEQLQNALLEITELTARRSHIDSFYLSIHRALRHLLHADNCMVALLNEAGTQIEFPYYEAGDTLPAPSARTPADGLVEQVLKQQQAVQLTGSDIQRAYRNGQLGQKIDRCLIQLRDWLGVPLTINGQTRGVLAVFSQQEGYGYDQKDLELLSFVSQHISTAIERRAHEEQQARYNEELERQVEERTREMQALNVDLQRQIIQRRKAEHQLRHDAFHDALTNLPNRALLLNRLDLALKRIRRHAQERFALLFIDLDRFKMVNDTLGHLAGDRFLKEIAQRLQICIRDNDTLARLGGDEFVILLDRIQDKQGVQEVCERILERVRQPIILEGREFFPGASIGIALADPHGELEPEALLRNADAALYQAKSAGRGCFAFFTSDLKLQMLNDLSRESQFRNALAQGEIQLYYQPMFDLERNRLVGVEALARWNHPKLGMIHPQQFLPWANKCGAVTELDRYVLSQVARDFAQIQAMVGEQGWVHINLDLAHLRSETRLLELEEAIADLPIPTRQLALEFSERDLLVDQQTLRNGLERLRQLGVKLGLDDFGTGYSALTMLPNLPLDFIKIDKQYCQQSTRCDRHKAIIQSLIDLSGHLGFTIAAEGIESESQRDQMRELGCRWGQGYYFNRPSELGQIEPLPACTNL</sequence>
<dbReference type="InterPro" id="IPR035919">
    <property type="entry name" value="EAL_sf"/>
</dbReference>
<dbReference type="Pfam" id="PF00563">
    <property type="entry name" value="EAL"/>
    <property type="match status" value="1"/>
</dbReference>
<dbReference type="CDD" id="cd01949">
    <property type="entry name" value="GGDEF"/>
    <property type="match status" value="1"/>
</dbReference>
<dbReference type="PROSITE" id="PS50883">
    <property type="entry name" value="EAL"/>
    <property type="match status" value="1"/>
</dbReference>
<dbReference type="InterPro" id="IPR052155">
    <property type="entry name" value="Biofilm_reg_signaling"/>
</dbReference>
<gene>
    <name evidence="5" type="ORF">SAMN02745129_3721</name>
</gene>
<evidence type="ECO:0000259" key="4">
    <source>
        <dbReference type="PROSITE" id="PS50887"/>
    </source>
</evidence>
<evidence type="ECO:0000313" key="6">
    <source>
        <dbReference type="Proteomes" id="UP000184268"/>
    </source>
</evidence>